<dbReference type="RefSeq" id="XP_024723357.1">
    <property type="nucleotide sequence ID" value="XM_024863631.1"/>
</dbReference>
<dbReference type="InterPro" id="IPR018392">
    <property type="entry name" value="LysM"/>
</dbReference>
<dbReference type="AlphaFoldDB" id="A0A2T3B8Z1"/>
<evidence type="ECO:0000313" key="8">
    <source>
        <dbReference type="Proteomes" id="UP000241818"/>
    </source>
</evidence>
<proteinExistence type="predicted"/>
<protein>
    <submittedName>
        <fullName evidence="7">Carbohydrate-binding module family 18 protein</fullName>
    </submittedName>
</protein>
<dbReference type="SMART" id="SM00257">
    <property type="entry name" value="LysM"/>
    <property type="match status" value="2"/>
</dbReference>
<dbReference type="PANTHER" id="PTHR34997">
    <property type="entry name" value="AM15"/>
    <property type="match status" value="1"/>
</dbReference>
<evidence type="ECO:0000259" key="5">
    <source>
        <dbReference type="PROSITE" id="PS50941"/>
    </source>
</evidence>
<dbReference type="EMBL" id="KZ679008">
    <property type="protein sequence ID" value="PSS23311.1"/>
    <property type="molecule type" value="Genomic_DNA"/>
</dbReference>
<dbReference type="PROSITE" id="PS50941">
    <property type="entry name" value="CHIT_BIND_I_2"/>
    <property type="match status" value="3"/>
</dbReference>
<organism evidence="7 8">
    <name type="scientific">Amorphotheca resinae ATCC 22711</name>
    <dbReference type="NCBI Taxonomy" id="857342"/>
    <lineage>
        <taxon>Eukaryota</taxon>
        <taxon>Fungi</taxon>
        <taxon>Dikarya</taxon>
        <taxon>Ascomycota</taxon>
        <taxon>Pezizomycotina</taxon>
        <taxon>Leotiomycetes</taxon>
        <taxon>Helotiales</taxon>
        <taxon>Amorphothecaceae</taxon>
        <taxon>Amorphotheca</taxon>
    </lineage>
</organism>
<dbReference type="InterPro" id="IPR052210">
    <property type="entry name" value="LysM1-like"/>
</dbReference>
<evidence type="ECO:0000256" key="2">
    <source>
        <dbReference type="ARBA" id="ARBA00023026"/>
    </source>
</evidence>
<dbReference type="PANTHER" id="PTHR34997:SF1">
    <property type="entry name" value="PEPTIDOGLYCAN-BINDING LYSIN DOMAIN"/>
    <property type="match status" value="1"/>
</dbReference>
<dbReference type="OrthoDB" id="5985073at2759"/>
<keyword evidence="4" id="KW-0732">Signal</keyword>
<feature type="domain" description="Chitin-binding type-1" evidence="5">
    <location>
        <begin position="566"/>
        <end position="613"/>
    </location>
</feature>
<accession>A0A2T3B8Z1</accession>
<feature type="domain" description="Chitin-binding type-1" evidence="5">
    <location>
        <begin position="512"/>
        <end position="558"/>
    </location>
</feature>
<feature type="chain" id="PRO_5015728759" evidence="4">
    <location>
        <begin position="20"/>
        <end position="686"/>
    </location>
</feature>
<dbReference type="InterPro" id="IPR036861">
    <property type="entry name" value="Endochitinase-like_sf"/>
</dbReference>
<feature type="domain" description="LysM" evidence="6">
    <location>
        <begin position="636"/>
        <end position="682"/>
    </location>
</feature>
<dbReference type="CDD" id="cd00118">
    <property type="entry name" value="LysM"/>
    <property type="match status" value="2"/>
</dbReference>
<keyword evidence="2" id="KW-0843">Virulence</keyword>
<keyword evidence="8" id="KW-1185">Reference proteome</keyword>
<comment type="caution">
    <text evidence="3">Lacks conserved residue(s) required for the propagation of feature annotation.</text>
</comment>
<dbReference type="InParanoid" id="A0A2T3B8Z1"/>
<dbReference type="Gene3D" id="3.10.350.10">
    <property type="entry name" value="LysM domain"/>
    <property type="match status" value="3"/>
</dbReference>
<feature type="domain" description="Chitin-binding type-1" evidence="5">
    <location>
        <begin position="458"/>
        <end position="504"/>
    </location>
</feature>
<evidence type="ECO:0000256" key="4">
    <source>
        <dbReference type="SAM" id="SignalP"/>
    </source>
</evidence>
<dbReference type="STRING" id="857342.A0A2T3B8Z1"/>
<dbReference type="SMART" id="SM00270">
    <property type="entry name" value="ChtBD1"/>
    <property type="match status" value="3"/>
</dbReference>
<dbReference type="SUPFAM" id="SSF57016">
    <property type="entry name" value="Plant lectins/antimicrobial peptides"/>
    <property type="match status" value="3"/>
</dbReference>
<sequence length="686" mass="72284">MMNFKAFLVCLAVFRIVGASFSVYQYYDPATMEDYYGISSECMAAVNMTLDCDVTNANRAANGVDVDYWYQDNITTLCTDACATSMTNWLSAVEAQCGSEDMTFEAAIVDPRIVPLTYTEGFDMACLQDSDSNWCFFESQSWQGSDYIRWNEDTCYSDDPPVECEDPTFSVYDISGNMSAVTNLYDKSLYCSECFLKVWRQRLLAPKLAASEFTNYLISQFDDLQGNCSTTLPYTTSAATLYRGTATSTAAASTTSQSSPTTTCSGQLLDVVSPPLGCNEISDTYNVTTGAIRAVTNDFFCTITSPVCLPLPCDIETIWGGVCTEIAGNLSTSITSFLTWNSNIQGSCDNLAAGQRICTSVPGGKYVSSGTIFAPTSVGQYYTTATPAVPTQSGSIDDCGNYYDVVAGDTCNQIALVNGITFADLQLWNTYLNSGCTNLWLNYAVCVAKMTQPAISADGTCGPDNNYTTCVGSNFGSCCSMSGFCGSTPAYCGAGECYSGACNGTSSGVTTDGTCGPNTGGLLCQNPLFGPCCSTSGYCGNGTDYCGAGNCYSGSCDTDIGGLSTTGECGPLFAGNKTCTGTQFGTCCSTDGYCGNGTDYCSSGHCYSGACEASTTTSITPPGPTQTGIAANCNAYYLTPSTGSSCASIEALYNITFAQFYAWNPAVGSNCGSLWLEEAYCVGVSG</sequence>
<dbReference type="GeneID" id="36571712"/>
<evidence type="ECO:0000259" key="6">
    <source>
        <dbReference type="PROSITE" id="PS51782"/>
    </source>
</evidence>
<dbReference type="Pfam" id="PF01476">
    <property type="entry name" value="LysM"/>
    <property type="match status" value="1"/>
</dbReference>
<keyword evidence="3" id="KW-1015">Disulfide bond</keyword>
<gene>
    <name evidence="7" type="ORF">M430DRAFT_17233</name>
</gene>
<dbReference type="SUPFAM" id="SSF54106">
    <property type="entry name" value="LysM domain"/>
    <property type="match status" value="1"/>
</dbReference>
<feature type="signal peptide" evidence="4">
    <location>
        <begin position="1"/>
        <end position="19"/>
    </location>
</feature>
<dbReference type="PROSITE" id="PS51782">
    <property type="entry name" value="LYSM"/>
    <property type="match status" value="2"/>
</dbReference>
<evidence type="ECO:0000256" key="3">
    <source>
        <dbReference type="PROSITE-ProRule" id="PRU00261"/>
    </source>
</evidence>
<evidence type="ECO:0000313" key="7">
    <source>
        <dbReference type="EMBL" id="PSS23311.1"/>
    </source>
</evidence>
<feature type="domain" description="LysM" evidence="6">
    <location>
        <begin position="401"/>
        <end position="447"/>
    </location>
</feature>
<keyword evidence="1 3" id="KW-0147">Chitin-binding</keyword>
<name>A0A2T3B8Z1_AMORE</name>
<dbReference type="Proteomes" id="UP000241818">
    <property type="component" value="Unassembled WGS sequence"/>
</dbReference>
<dbReference type="GO" id="GO:0008061">
    <property type="term" value="F:chitin binding"/>
    <property type="evidence" value="ECO:0007669"/>
    <property type="project" value="UniProtKB-UniRule"/>
</dbReference>
<evidence type="ECO:0000256" key="1">
    <source>
        <dbReference type="ARBA" id="ARBA00022669"/>
    </source>
</evidence>
<reference evidence="7 8" key="1">
    <citation type="journal article" date="2018" name="New Phytol.">
        <title>Comparative genomics and transcriptomics depict ericoid mycorrhizal fungi as versatile saprotrophs and plant mutualists.</title>
        <authorList>
            <person name="Martino E."/>
            <person name="Morin E."/>
            <person name="Grelet G.A."/>
            <person name="Kuo A."/>
            <person name="Kohler A."/>
            <person name="Daghino S."/>
            <person name="Barry K.W."/>
            <person name="Cichocki N."/>
            <person name="Clum A."/>
            <person name="Dockter R.B."/>
            <person name="Hainaut M."/>
            <person name="Kuo R.C."/>
            <person name="LaButti K."/>
            <person name="Lindahl B.D."/>
            <person name="Lindquist E.A."/>
            <person name="Lipzen A."/>
            <person name="Khouja H.R."/>
            <person name="Magnuson J."/>
            <person name="Murat C."/>
            <person name="Ohm R.A."/>
            <person name="Singer S.W."/>
            <person name="Spatafora J.W."/>
            <person name="Wang M."/>
            <person name="Veneault-Fourrey C."/>
            <person name="Henrissat B."/>
            <person name="Grigoriev I.V."/>
            <person name="Martin F.M."/>
            <person name="Perotto S."/>
        </authorList>
    </citation>
    <scope>NUCLEOTIDE SEQUENCE [LARGE SCALE GENOMIC DNA]</scope>
    <source>
        <strain evidence="7 8">ATCC 22711</strain>
    </source>
</reference>
<feature type="disulfide bond" evidence="3">
    <location>
        <begin position="532"/>
        <end position="546"/>
    </location>
</feature>
<feature type="disulfide bond" evidence="3">
    <location>
        <begin position="587"/>
        <end position="601"/>
    </location>
</feature>
<dbReference type="InterPro" id="IPR001002">
    <property type="entry name" value="Chitin-bd_1"/>
</dbReference>
<feature type="disulfide bond" evidence="3">
    <location>
        <begin position="478"/>
        <end position="492"/>
    </location>
</feature>
<dbReference type="Gene3D" id="3.30.60.10">
    <property type="entry name" value="Endochitinase-like"/>
    <property type="match status" value="3"/>
</dbReference>
<dbReference type="InterPro" id="IPR036779">
    <property type="entry name" value="LysM_dom_sf"/>
</dbReference>